<feature type="compositionally biased region" description="Basic and acidic residues" evidence="1">
    <location>
        <begin position="107"/>
        <end position="118"/>
    </location>
</feature>
<evidence type="ECO:0000313" key="3">
    <source>
        <dbReference type="Proteomes" id="UP000324800"/>
    </source>
</evidence>
<reference evidence="2 3" key="1">
    <citation type="submission" date="2019-03" db="EMBL/GenBank/DDBJ databases">
        <title>Single cell metagenomics reveals metabolic interactions within the superorganism composed of flagellate Streblomastix strix and complex community of Bacteroidetes bacteria on its surface.</title>
        <authorList>
            <person name="Treitli S.C."/>
            <person name="Kolisko M."/>
            <person name="Husnik F."/>
            <person name="Keeling P."/>
            <person name="Hampl V."/>
        </authorList>
    </citation>
    <scope>NUCLEOTIDE SEQUENCE [LARGE SCALE GENOMIC DNA]</scope>
    <source>
        <strain evidence="2">ST1C</strain>
    </source>
</reference>
<dbReference type="AlphaFoldDB" id="A0A5J4W368"/>
<comment type="caution">
    <text evidence="2">The sequence shown here is derived from an EMBL/GenBank/DDBJ whole genome shotgun (WGS) entry which is preliminary data.</text>
</comment>
<accession>A0A5J4W368</accession>
<proteinExistence type="predicted"/>
<dbReference type="EMBL" id="SNRW01003765">
    <property type="protein sequence ID" value="KAA6388969.1"/>
    <property type="molecule type" value="Genomic_DNA"/>
</dbReference>
<sequence>MLRWEKTLLVEKYPPCLVYVDPSPTPPRLLSRVQTRPRSPPIIQQSKLSFQSLSAIGPIGEKDEDDKNNDSEYIKGLTAEEDQEVEEITNDEEIYSKPRRGSAIYVKSEKPKQKEQPHKAKKHQNPHQRKFLPVHLPLSHFQTSHLRNLLLLKFHIARLKAISGRVVEQI</sequence>
<name>A0A5J4W368_9EUKA</name>
<gene>
    <name evidence="2" type="ORF">EZS28_015502</name>
</gene>
<dbReference type="Proteomes" id="UP000324800">
    <property type="component" value="Unassembled WGS sequence"/>
</dbReference>
<feature type="region of interest" description="Disordered" evidence="1">
    <location>
        <begin position="58"/>
        <end position="126"/>
    </location>
</feature>
<evidence type="ECO:0000313" key="2">
    <source>
        <dbReference type="EMBL" id="KAA6388969.1"/>
    </source>
</evidence>
<organism evidence="2 3">
    <name type="scientific">Streblomastix strix</name>
    <dbReference type="NCBI Taxonomy" id="222440"/>
    <lineage>
        <taxon>Eukaryota</taxon>
        <taxon>Metamonada</taxon>
        <taxon>Preaxostyla</taxon>
        <taxon>Oxymonadida</taxon>
        <taxon>Streblomastigidae</taxon>
        <taxon>Streblomastix</taxon>
    </lineage>
</organism>
<feature type="compositionally biased region" description="Acidic residues" evidence="1">
    <location>
        <begin position="79"/>
        <end position="93"/>
    </location>
</feature>
<evidence type="ECO:0000256" key="1">
    <source>
        <dbReference type="SAM" id="MobiDB-lite"/>
    </source>
</evidence>
<feature type="compositionally biased region" description="Polar residues" evidence="1">
    <location>
        <begin position="32"/>
        <end position="46"/>
    </location>
</feature>
<feature type="region of interest" description="Disordered" evidence="1">
    <location>
        <begin position="23"/>
        <end position="46"/>
    </location>
</feature>
<protein>
    <submittedName>
        <fullName evidence="2">Uncharacterized protein</fullName>
    </submittedName>
</protein>